<evidence type="ECO:0000313" key="1">
    <source>
        <dbReference type="EMBL" id="KKQ10421.1"/>
    </source>
</evidence>
<protein>
    <submittedName>
        <fullName evidence="1">Uncharacterized protein</fullName>
    </submittedName>
</protein>
<dbReference type="EMBL" id="LBSA01000005">
    <property type="protein sequence ID" value="KKQ10421.1"/>
    <property type="molecule type" value="Genomic_DNA"/>
</dbReference>
<reference evidence="1 2" key="1">
    <citation type="journal article" date="2015" name="Nature">
        <title>rRNA introns, odd ribosomes, and small enigmatic genomes across a large radiation of phyla.</title>
        <authorList>
            <person name="Brown C.T."/>
            <person name="Hug L.A."/>
            <person name="Thomas B.C."/>
            <person name="Sharon I."/>
            <person name="Castelle C.J."/>
            <person name="Singh A."/>
            <person name="Wilkins M.J."/>
            <person name="Williams K.H."/>
            <person name="Banfield J.F."/>
        </authorList>
    </citation>
    <scope>NUCLEOTIDE SEQUENCE [LARGE SCALE GENOMIC DNA]</scope>
</reference>
<organism evidence="1 2">
    <name type="scientific">Candidatus Daviesbacteria bacterium GW2011_GWB1_36_5</name>
    <dbReference type="NCBI Taxonomy" id="1618426"/>
    <lineage>
        <taxon>Bacteria</taxon>
        <taxon>Candidatus Daviesiibacteriota</taxon>
    </lineage>
</organism>
<gene>
    <name evidence="1" type="ORF">US19_C0005G0033</name>
</gene>
<comment type="caution">
    <text evidence="1">The sequence shown here is derived from an EMBL/GenBank/DDBJ whole genome shotgun (WGS) entry which is preliminary data.</text>
</comment>
<name>A0A0G0I2T2_9BACT</name>
<accession>A0A0G0I2T2</accession>
<evidence type="ECO:0000313" key="2">
    <source>
        <dbReference type="Proteomes" id="UP000034492"/>
    </source>
</evidence>
<sequence>MNTERIRQLKGNVREVGRIVGITLQLALDPRTDPDFIRLQQRWNTTRVDGLGNPQSLAARIKQTIRGGQANG</sequence>
<proteinExistence type="predicted"/>
<dbReference type="AlphaFoldDB" id="A0A0G0I2T2"/>
<dbReference type="Proteomes" id="UP000034492">
    <property type="component" value="Unassembled WGS sequence"/>
</dbReference>